<evidence type="ECO:0000313" key="4">
    <source>
        <dbReference type="Proteomes" id="UP000000448"/>
    </source>
</evidence>
<evidence type="ECO:0000259" key="2">
    <source>
        <dbReference type="PROSITE" id="PS50846"/>
    </source>
</evidence>
<dbReference type="RefSeq" id="WP_015902163.1">
    <property type="nucleotide sequence ID" value="NC_012115.1"/>
</dbReference>
<dbReference type="AlphaFoldDB" id="B9L5P4"/>
<protein>
    <submittedName>
        <fullName evidence="3">Periplasmic mercuric ion binding protein</fullName>
    </submittedName>
</protein>
<keyword evidence="1" id="KW-0479">Metal-binding</keyword>
<dbReference type="HOGENOM" id="CLU_134973_2_2_7"/>
<dbReference type="InterPro" id="IPR036163">
    <property type="entry name" value="HMA_dom_sf"/>
</dbReference>
<gene>
    <name evidence="3" type="ordered locus">NAMH_1289</name>
</gene>
<dbReference type="CDD" id="cd00371">
    <property type="entry name" value="HMA"/>
    <property type="match status" value="1"/>
</dbReference>
<dbReference type="OrthoDB" id="5349068at2"/>
<evidence type="ECO:0000256" key="1">
    <source>
        <dbReference type="ARBA" id="ARBA00022723"/>
    </source>
</evidence>
<dbReference type="Pfam" id="PF00403">
    <property type="entry name" value="HMA"/>
    <property type="match status" value="1"/>
</dbReference>
<dbReference type="EMBL" id="CP001279">
    <property type="protein sequence ID" value="ACM93111.1"/>
    <property type="molecule type" value="Genomic_DNA"/>
</dbReference>
<dbReference type="Gene3D" id="3.30.70.100">
    <property type="match status" value="1"/>
</dbReference>
<proteinExistence type="predicted"/>
<evidence type="ECO:0000313" key="3">
    <source>
        <dbReference type="EMBL" id="ACM93111.1"/>
    </source>
</evidence>
<dbReference type="PROSITE" id="PS50846">
    <property type="entry name" value="HMA_2"/>
    <property type="match status" value="1"/>
</dbReference>
<dbReference type="KEGG" id="nam:NAMH_1289"/>
<dbReference type="GO" id="GO:0046872">
    <property type="term" value="F:metal ion binding"/>
    <property type="evidence" value="ECO:0007669"/>
    <property type="project" value="UniProtKB-KW"/>
</dbReference>
<dbReference type="PRINTS" id="PR00946">
    <property type="entry name" value="HGSCAVENGER"/>
</dbReference>
<dbReference type="eggNOG" id="COG2608">
    <property type="taxonomic scope" value="Bacteria"/>
</dbReference>
<dbReference type="InterPro" id="IPR006121">
    <property type="entry name" value="HMA_dom"/>
</dbReference>
<keyword evidence="4" id="KW-1185">Reference proteome</keyword>
<dbReference type="PANTHER" id="PTHR46594">
    <property type="entry name" value="P-TYPE CATION-TRANSPORTING ATPASE"/>
    <property type="match status" value="1"/>
</dbReference>
<dbReference type="STRING" id="598659.NAMH_1289"/>
<dbReference type="Proteomes" id="UP000000448">
    <property type="component" value="Chromosome"/>
</dbReference>
<dbReference type="SUPFAM" id="SSF55008">
    <property type="entry name" value="HMA, heavy metal-associated domain"/>
    <property type="match status" value="1"/>
</dbReference>
<feature type="domain" description="HMA" evidence="2">
    <location>
        <begin position="19"/>
        <end position="85"/>
    </location>
</feature>
<name>B9L5P4_NAUPA</name>
<dbReference type="FunFam" id="3.30.70.100:FF:000005">
    <property type="entry name" value="Copper-exporting P-type ATPase A"/>
    <property type="match status" value="1"/>
</dbReference>
<organism evidence="3 4">
    <name type="scientific">Nautilia profundicola (strain ATCC BAA-1463 / DSM 18972 / AmH)</name>
    <dbReference type="NCBI Taxonomy" id="598659"/>
    <lineage>
        <taxon>Bacteria</taxon>
        <taxon>Pseudomonadati</taxon>
        <taxon>Campylobacterota</taxon>
        <taxon>Epsilonproteobacteria</taxon>
        <taxon>Nautiliales</taxon>
        <taxon>Nautiliaceae</taxon>
        <taxon>Nautilia</taxon>
    </lineage>
</organism>
<sequence>MKKFFIGLIFVSALFAAEKTVIIEVEGMTCPLCTSAIKRSLKTTPGVVKAKVLLSTKKATVVYDDAKTDTSKLLHAIEVVGYKGKVLEVKNEK</sequence>
<dbReference type="PANTHER" id="PTHR46594:SF4">
    <property type="entry name" value="P-TYPE CATION-TRANSPORTING ATPASE"/>
    <property type="match status" value="1"/>
</dbReference>
<dbReference type="InterPro" id="IPR001802">
    <property type="entry name" value="MerP/CopZ"/>
</dbReference>
<accession>B9L5P4</accession>
<reference evidence="3 4" key="1">
    <citation type="journal article" date="2009" name="PLoS Genet.">
        <title>Adaptations to submarine hydrothermal environments exemplified by the genome of Nautilia profundicola.</title>
        <authorList>
            <person name="Campbell B.J."/>
            <person name="Smith J.L."/>
            <person name="Hanson T.E."/>
            <person name="Klotz M.G."/>
            <person name="Stein L.Y."/>
            <person name="Lee C.K."/>
            <person name="Wu D."/>
            <person name="Robinson J.M."/>
            <person name="Khouri H.M."/>
            <person name="Eisen J.A."/>
            <person name="Cary S.C."/>
        </authorList>
    </citation>
    <scope>NUCLEOTIDE SEQUENCE [LARGE SCALE GENOMIC DNA]</scope>
    <source>
        <strain evidence="4">ATCC BAA-1463 / DSM 18972 / AmH</strain>
    </source>
</reference>